<keyword evidence="3" id="KW-1185">Reference proteome</keyword>
<protein>
    <submittedName>
        <fullName evidence="2">Glycosyltransferase family 2 protein</fullName>
    </submittedName>
</protein>
<feature type="transmembrane region" description="Helical" evidence="1">
    <location>
        <begin position="364"/>
        <end position="383"/>
    </location>
</feature>
<gene>
    <name evidence="2" type="ORF">ACIPEN_04695</name>
</gene>
<evidence type="ECO:0000313" key="3">
    <source>
        <dbReference type="Proteomes" id="UP001617427"/>
    </source>
</evidence>
<keyword evidence="1" id="KW-1133">Transmembrane helix</keyword>
<dbReference type="InterPro" id="IPR029044">
    <property type="entry name" value="Nucleotide-diphossugar_trans"/>
</dbReference>
<dbReference type="Pfam" id="PF13641">
    <property type="entry name" value="Glyco_tranf_2_3"/>
    <property type="match status" value="1"/>
</dbReference>
<comment type="caution">
    <text evidence="2">The sequence shown here is derived from an EMBL/GenBank/DDBJ whole genome shotgun (WGS) entry which is preliminary data.</text>
</comment>
<dbReference type="CDD" id="cd06438">
    <property type="entry name" value="EpsO_like"/>
    <property type="match status" value="1"/>
</dbReference>
<dbReference type="PANTHER" id="PTHR48090:SF6">
    <property type="entry name" value="SLR5056 PROTEIN"/>
    <property type="match status" value="1"/>
</dbReference>
<feature type="transmembrane region" description="Helical" evidence="1">
    <location>
        <begin position="333"/>
        <end position="352"/>
    </location>
</feature>
<dbReference type="Proteomes" id="UP001617427">
    <property type="component" value="Unassembled WGS sequence"/>
</dbReference>
<keyword evidence="1" id="KW-0472">Membrane</keyword>
<dbReference type="RefSeq" id="WP_402698533.1">
    <property type="nucleotide sequence ID" value="NZ_JBIUZV010000002.1"/>
</dbReference>
<accession>A0ABW8EUI8</accession>
<dbReference type="SUPFAM" id="SSF53448">
    <property type="entry name" value="Nucleotide-diphospho-sugar transferases"/>
    <property type="match status" value="1"/>
</dbReference>
<name>A0ABW8EUI8_9BURK</name>
<evidence type="ECO:0000313" key="2">
    <source>
        <dbReference type="EMBL" id="MFJ3045115.1"/>
    </source>
</evidence>
<feature type="transmembrane region" description="Helical" evidence="1">
    <location>
        <begin position="306"/>
        <end position="327"/>
    </location>
</feature>
<feature type="transmembrane region" description="Helical" evidence="1">
    <location>
        <begin position="282"/>
        <end position="299"/>
    </location>
</feature>
<dbReference type="PANTHER" id="PTHR48090">
    <property type="entry name" value="UNDECAPRENYL-PHOSPHATE 4-DEOXY-4-FORMAMIDO-L-ARABINOSE TRANSFERASE-RELATED"/>
    <property type="match status" value="1"/>
</dbReference>
<dbReference type="EMBL" id="JBIUZV010000002">
    <property type="protein sequence ID" value="MFJ3045115.1"/>
    <property type="molecule type" value="Genomic_DNA"/>
</dbReference>
<dbReference type="Gene3D" id="3.90.550.10">
    <property type="entry name" value="Spore Coat Polysaccharide Biosynthesis Protein SpsA, Chain A"/>
    <property type="match status" value="1"/>
</dbReference>
<keyword evidence="1" id="KW-0812">Transmembrane</keyword>
<sequence length="397" mass="42791">MEMNFAVQLILLLGLSLLAIPVCVLLVQAMAAIIAQHHATRLRVQRPRIAVLMPAHNEAGGIVEVITSVRAQLEPGDRLLVVADNCSDNTAELARRAGAQVTERFHDQKRGKGYALDHGMAHLAADVPEVVIIVDADCIPEAGALDMVARAAAHSGRPVQALYLMYSPAGAGPMRKIAEFAWLVKNLVRPLGFQHLGLPCQLMGTGMAFPWKLISKAELATGHIVEDMKLGVDLAREGRAPLFCPEALVYSYFPSSEAGSRTQRTRWEHGHMSVILTQVPRLLAAGVGAGNGALLGLALDLCVPPLALLVLLCAGALAVSLLAWAVFSLWAPAFVAALLVLAIGVSIVAAWMQYGRKVISFGELMMAALYVLGKLPLYLKFLVNRQVEWVRSKRDTE</sequence>
<reference evidence="2 3" key="1">
    <citation type="submission" date="2024-10" db="EMBL/GenBank/DDBJ databases">
        <title>The Natural Products Discovery Center: Release of the First 8490 Sequenced Strains for Exploring Actinobacteria Biosynthetic Diversity.</title>
        <authorList>
            <person name="Kalkreuter E."/>
            <person name="Kautsar S.A."/>
            <person name="Yang D."/>
            <person name="Bader C.D."/>
            <person name="Teijaro C.N."/>
            <person name="Fluegel L."/>
            <person name="Davis C.M."/>
            <person name="Simpson J.R."/>
            <person name="Lauterbach L."/>
            <person name="Steele A.D."/>
            <person name="Gui C."/>
            <person name="Meng S."/>
            <person name="Li G."/>
            <person name="Viehrig K."/>
            <person name="Ye F."/>
            <person name="Su P."/>
            <person name="Kiefer A.F."/>
            <person name="Nichols A."/>
            <person name="Cepeda A.J."/>
            <person name="Yan W."/>
            <person name="Fan B."/>
            <person name="Jiang Y."/>
            <person name="Adhikari A."/>
            <person name="Zheng C.-J."/>
            <person name="Schuster L."/>
            <person name="Cowan T.M."/>
            <person name="Smanski M.J."/>
            <person name="Chevrette M.G."/>
            <person name="De Carvalho L.P.S."/>
            <person name="Shen B."/>
        </authorList>
    </citation>
    <scope>NUCLEOTIDE SEQUENCE [LARGE SCALE GENOMIC DNA]</scope>
    <source>
        <strain evidence="2 3">NPDC087045</strain>
    </source>
</reference>
<dbReference type="InterPro" id="IPR050256">
    <property type="entry name" value="Glycosyltransferase_2"/>
</dbReference>
<organism evidence="2 3">
    <name type="scientific">Herbaspirillum chlorophenolicum</name>
    <dbReference type="NCBI Taxonomy" id="211589"/>
    <lineage>
        <taxon>Bacteria</taxon>
        <taxon>Pseudomonadati</taxon>
        <taxon>Pseudomonadota</taxon>
        <taxon>Betaproteobacteria</taxon>
        <taxon>Burkholderiales</taxon>
        <taxon>Oxalobacteraceae</taxon>
        <taxon>Herbaspirillum</taxon>
    </lineage>
</organism>
<evidence type="ECO:0000256" key="1">
    <source>
        <dbReference type="SAM" id="Phobius"/>
    </source>
</evidence>
<proteinExistence type="predicted"/>